<feature type="transmembrane region" description="Helical" evidence="2">
    <location>
        <begin position="60"/>
        <end position="79"/>
    </location>
</feature>
<dbReference type="PANTHER" id="PTHR40465">
    <property type="entry name" value="CHROMOSOME 1, WHOLE GENOME SHOTGUN SEQUENCE"/>
    <property type="match status" value="1"/>
</dbReference>
<protein>
    <recommendedName>
        <fullName evidence="3">DUF6534 domain-containing protein</fullName>
    </recommendedName>
</protein>
<evidence type="ECO:0000256" key="2">
    <source>
        <dbReference type="SAM" id="Phobius"/>
    </source>
</evidence>
<reference evidence="4 5" key="1">
    <citation type="submission" date="2013-07" db="EMBL/GenBank/DDBJ databases">
        <title>The Genome Sequence of Cryptococcus heveanensis BCC8398.</title>
        <authorList>
            <consortium name="The Broad Institute Genome Sequencing Platform"/>
            <person name="Cuomo C."/>
            <person name="Litvintseva A."/>
            <person name="Chen Y."/>
            <person name="Heitman J."/>
            <person name="Sun S."/>
            <person name="Springer D."/>
            <person name="Dromer F."/>
            <person name="Young S.K."/>
            <person name="Zeng Q."/>
            <person name="Gargeya S."/>
            <person name="Fitzgerald M."/>
            <person name="Abouelleil A."/>
            <person name="Alvarado L."/>
            <person name="Berlin A.M."/>
            <person name="Chapman S.B."/>
            <person name="Dewar J."/>
            <person name="Goldberg J."/>
            <person name="Griggs A."/>
            <person name="Gujja S."/>
            <person name="Hansen M."/>
            <person name="Howarth C."/>
            <person name="Imamovic A."/>
            <person name="Larimer J."/>
            <person name="McCowan C."/>
            <person name="Murphy C."/>
            <person name="Pearson M."/>
            <person name="Priest M."/>
            <person name="Roberts A."/>
            <person name="Saif S."/>
            <person name="Shea T."/>
            <person name="Sykes S."/>
            <person name="Wortman J."/>
            <person name="Nusbaum C."/>
            <person name="Birren B."/>
        </authorList>
    </citation>
    <scope>NUCLEOTIDE SEQUENCE [LARGE SCALE GENOMIC DNA]</scope>
    <source>
        <strain evidence="4 5">BCC8398</strain>
    </source>
</reference>
<dbReference type="EMBL" id="KV700125">
    <property type="protein sequence ID" value="OCF34362.1"/>
    <property type="molecule type" value="Genomic_DNA"/>
</dbReference>
<evidence type="ECO:0000259" key="3">
    <source>
        <dbReference type="Pfam" id="PF20152"/>
    </source>
</evidence>
<keyword evidence="2" id="KW-1133">Transmembrane helix</keyword>
<dbReference type="Proteomes" id="UP000092666">
    <property type="component" value="Unassembled WGS sequence"/>
</dbReference>
<feature type="domain" description="DUF6534" evidence="3">
    <location>
        <begin position="178"/>
        <end position="263"/>
    </location>
</feature>
<keyword evidence="2" id="KW-0472">Membrane</keyword>
<feature type="transmembrane region" description="Helical" evidence="2">
    <location>
        <begin position="214"/>
        <end position="233"/>
    </location>
</feature>
<proteinExistence type="predicted"/>
<name>A0A1B9GTG6_9TREE</name>
<feature type="region of interest" description="Disordered" evidence="1">
    <location>
        <begin position="268"/>
        <end position="297"/>
    </location>
</feature>
<evidence type="ECO:0000313" key="5">
    <source>
        <dbReference type="Proteomes" id="UP000092666"/>
    </source>
</evidence>
<feature type="transmembrane region" description="Helical" evidence="2">
    <location>
        <begin position="26"/>
        <end position="48"/>
    </location>
</feature>
<keyword evidence="2" id="KW-0812">Transmembrane</keyword>
<dbReference type="InterPro" id="IPR045339">
    <property type="entry name" value="DUF6534"/>
</dbReference>
<feature type="compositionally biased region" description="Low complexity" evidence="1">
    <location>
        <begin position="277"/>
        <end position="293"/>
    </location>
</feature>
<gene>
    <name evidence="4" type="ORF">I316_03876</name>
</gene>
<feature type="transmembrane region" description="Helical" evidence="2">
    <location>
        <begin position="239"/>
        <end position="259"/>
    </location>
</feature>
<dbReference type="STRING" id="1296120.A0A1B9GTG6"/>
<keyword evidence="5" id="KW-1185">Reference proteome</keyword>
<dbReference type="AlphaFoldDB" id="A0A1B9GTG6"/>
<feature type="transmembrane region" description="Helical" evidence="2">
    <location>
        <begin position="172"/>
        <end position="193"/>
    </location>
</feature>
<evidence type="ECO:0000256" key="1">
    <source>
        <dbReference type="SAM" id="MobiDB-lite"/>
    </source>
</evidence>
<dbReference type="Pfam" id="PF20152">
    <property type="entry name" value="DUF6534"/>
    <property type="match status" value="1"/>
</dbReference>
<accession>A0A1B9GTG6</accession>
<feature type="transmembrane region" description="Helical" evidence="2">
    <location>
        <begin position="131"/>
        <end position="152"/>
    </location>
</feature>
<dbReference type="PANTHER" id="PTHR40465:SF1">
    <property type="entry name" value="DUF6534 DOMAIN-CONTAINING PROTEIN"/>
    <property type="match status" value="1"/>
</dbReference>
<organism evidence="4 5">
    <name type="scientific">Kwoniella heveanensis BCC8398</name>
    <dbReference type="NCBI Taxonomy" id="1296120"/>
    <lineage>
        <taxon>Eukaryota</taxon>
        <taxon>Fungi</taxon>
        <taxon>Dikarya</taxon>
        <taxon>Basidiomycota</taxon>
        <taxon>Agaricomycotina</taxon>
        <taxon>Tremellomycetes</taxon>
        <taxon>Tremellales</taxon>
        <taxon>Cryptococcaceae</taxon>
        <taxon>Kwoniella</taxon>
    </lineage>
</organism>
<sequence>MSSTGSIEDVARQEVTANLGSHLSPLLLGLAFDSLLMGIAINQFIHWWNHSKKEALHIRCLLYLASFGAVAGTIFTWAVTLNMFSYNYGEYSQFIKCDWIAWYGILDPLTKISIQAFYAERAWRINKRKHWILIAIGMCLCLSVTGSVGYAFTTRTLTMNSFSTKANVFFYLWPGACITADLLITSSIMYGLYHSRSGLEHTDRLVRKLMRVSLEAQVPPTLVALLFFLQFAAESMSSIVQFIAIIHPKVYLVGCLAVLNSRENMRQDKKSSYVHTSGNSYGSGSGSSAPGNSRLQTSGGITIQTETYVCSDEGSHSPLKAGLNRTFSSSTDGEKKGPLSENGSDLDAIELAETGALGTPLEFEVKLQQR</sequence>
<evidence type="ECO:0000313" key="4">
    <source>
        <dbReference type="EMBL" id="OCF34362.1"/>
    </source>
</evidence>
<dbReference type="OrthoDB" id="2583436at2759"/>
<feature type="region of interest" description="Disordered" evidence="1">
    <location>
        <begin position="314"/>
        <end position="347"/>
    </location>
</feature>
<reference evidence="5" key="2">
    <citation type="submission" date="2013-12" db="EMBL/GenBank/DDBJ databases">
        <title>Evolution of pathogenesis and genome organization in the Tremellales.</title>
        <authorList>
            <person name="Cuomo C."/>
            <person name="Litvintseva A."/>
            <person name="Heitman J."/>
            <person name="Chen Y."/>
            <person name="Sun S."/>
            <person name="Springer D."/>
            <person name="Dromer F."/>
            <person name="Young S."/>
            <person name="Zeng Q."/>
            <person name="Chapman S."/>
            <person name="Gujja S."/>
            <person name="Saif S."/>
            <person name="Birren B."/>
        </authorList>
    </citation>
    <scope>NUCLEOTIDE SEQUENCE [LARGE SCALE GENOMIC DNA]</scope>
    <source>
        <strain evidence="5">BCC8398</strain>
    </source>
</reference>
<feature type="transmembrane region" description="Helical" evidence="2">
    <location>
        <begin position="99"/>
        <end position="119"/>
    </location>
</feature>